<keyword evidence="1" id="KW-0472">Membrane</keyword>
<feature type="transmembrane region" description="Helical" evidence="1">
    <location>
        <begin position="268"/>
        <end position="286"/>
    </location>
</feature>
<name>A0A381T0U8_9ZZZZ</name>
<reference evidence="2" key="1">
    <citation type="submission" date="2018-05" db="EMBL/GenBank/DDBJ databases">
        <authorList>
            <person name="Lanie J.A."/>
            <person name="Ng W.-L."/>
            <person name="Kazmierczak K.M."/>
            <person name="Andrzejewski T.M."/>
            <person name="Davidsen T.M."/>
            <person name="Wayne K.J."/>
            <person name="Tettelin H."/>
            <person name="Glass J.I."/>
            <person name="Rusch D."/>
            <person name="Podicherti R."/>
            <person name="Tsui H.-C.T."/>
            <person name="Winkler M.E."/>
        </authorList>
    </citation>
    <scope>NUCLEOTIDE SEQUENCE</scope>
</reference>
<evidence type="ECO:0000256" key="1">
    <source>
        <dbReference type="SAM" id="Phobius"/>
    </source>
</evidence>
<accession>A0A381T0U8</accession>
<protein>
    <submittedName>
        <fullName evidence="2">Uncharacterized protein</fullName>
    </submittedName>
</protein>
<organism evidence="2">
    <name type="scientific">marine metagenome</name>
    <dbReference type="NCBI Taxonomy" id="408172"/>
    <lineage>
        <taxon>unclassified sequences</taxon>
        <taxon>metagenomes</taxon>
        <taxon>ecological metagenomes</taxon>
    </lineage>
</organism>
<sequence>MSDSERVKGLLDGSMDPAELEGDDELYALAERIYGREALEEMGISIPEHPAENIPQLFQNGDDMDVELPEIDDSAADIDAGSPGTRQRKLVFLVGLIGMSLVGMNVAIGIGQYFDLCVDDLEPDPLGFTVTANEQNGSLYITWTVTNLNPSANYSIQWSISQNGSSEVVDGGYFNWTSNIQQSSMAHTEHRAVTTPPWCYITSLHEDGVKVSDDASSNGCVGNSTSVSSLGTISSDPSLCKDNTRLLWNEASNYESIDSWTAAGSGDLLDGALLMLFGMMGLFGLFSKKQ</sequence>
<dbReference type="EMBL" id="UINC01003860">
    <property type="protein sequence ID" value="SVA09855.1"/>
    <property type="molecule type" value="Genomic_DNA"/>
</dbReference>
<keyword evidence="1" id="KW-1133">Transmembrane helix</keyword>
<proteinExistence type="predicted"/>
<dbReference type="AlphaFoldDB" id="A0A381T0U8"/>
<feature type="transmembrane region" description="Helical" evidence="1">
    <location>
        <begin position="90"/>
        <end position="114"/>
    </location>
</feature>
<evidence type="ECO:0000313" key="2">
    <source>
        <dbReference type="EMBL" id="SVA09855.1"/>
    </source>
</evidence>
<gene>
    <name evidence="2" type="ORF">METZ01_LOCUS62709</name>
</gene>
<keyword evidence="1" id="KW-0812">Transmembrane</keyword>